<dbReference type="SUPFAM" id="SSF56672">
    <property type="entry name" value="DNA/RNA polymerases"/>
    <property type="match status" value="1"/>
</dbReference>
<name>A0AAE1QKT5_9EUCA</name>
<comment type="caution">
    <text evidence="2">The sequence shown here is derived from an EMBL/GenBank/DDBJ whole genome shotgun (WGS) entry which is preliminary data.</text>
</comment>
<dbReference type="Proteomes" id="UP001292094">
    <property type="component" value="Unassembled WGS sequence"/>
</dbReference>
<dbReference type="AlphaFoldDB" id="A0AAE1QKT5"/>
<dbReference type="InterPro" id="IPR000477">
    <property type="entry name" value="RT_dom"/>
</dbReference>
<proteinExistence type="predicted"/>
<dbReference type="CDD" id="cd01650">
    <property type="entry name" value="RT_nLTR_like"/>
    <property type="match status" value="1"/>
</dbReference>
<feature type="domain" description="Reverse transcriptase" evidence="1">
    <location>
        <begin position="56"/>
        <end position="171"/>
    </location>
</feature>
<reference evidence="2" key="1">
    <citation type="submission" date="2023-11" db="EMBL/GenBank/DDBJ databases">
        <title>Genome assemblies of two species of porcelain crab, Petrolisthes cinctipes and Petrolisthes manimaculis (Anomura: Porcellanidae).</title>
        <authorList>
            <person name="Angst P."/>
        </authorList>
    </citation>
    <scope>NUCLEOTIDE SEQUENCE</scope>
    <source>
        <strain evidence="2">PB745_02</strain>
        <tissue evidence="2">Gill</tissue>
    </source>
</reference>
<organism evidence="2 3">
    <name type="scientific">Petrolisthes manimaculis</name>
    <dbReference type="NCBI Taxonomy" id="1843537"/>
    <lineage>
        <taxon>Eukaryota</taxon>
        <taxon>Metazoa</taxon>
        <taxon>Ecdysozoa</taxon>
        <taxon>Arthropoda</taxon>
        <taxon>Crustacea</taxon>
        <taxon>Multicrustacea</taxon>
        <taxon>Malacostraca</taxon>
        <taxon>Eumalacostraca</taxon>
        <taxon>Eucarida</taxon>
        <taxon>Decapoda</taxon>
        <taxon>Pleocyemata</taxon>
        <taxon>Anomura</taxon>
        <taxon>Galatheoidea</taxon>
        <taxon>Porcellanidae</taxon>
        <taxon>Petrolisthes</taxon>
    </lineage>
</organism>
<dbReference type="Pfam" id="PF00078">
    <property type="entry name" value="RVT_1"/>
    <property type="match status" value="1"/>
</dbReference>
<evidence type="ECO:0000313" key="3">
    <source>
        <dbReference type="Proteomes" id="UP001292094"/>
    </source>
</evidence>
<dbReference type="InterPro" id="IPR043502">
    <property type="entry name" value="DNA/RNA_pol_sf"/>
</dbReference>
<sequence length="194" mass="22180">MKKLKRDKGPGEDNLTADTLQDGGEPVVAILTKLFKRCLAEGKVPSCRKNVSVILIHKKGDTTNIKIYRPISLLPITYKVLSQILLRRMIPTLDLYQPREQAGFRSGYSTMDHIQIINQLQEKANEYKIPFCLAFVHYEKAFDSIEFTPLFKALENQGINPAYITLLRDLYNGTSSTLKLHKDSNKIKLEREAR</sequence>
<evidence type="ECO:0000259" key="1">
    <source>
        <dbReference type="Pfam" id="PF00078"/>
    </source>
</evidence>
<accession>A0AAE1QKT5</accession>
<evidence type="ECO:0000313" key="2">
    <source>
        <dbReference type="EMBL" id="KAK4328561.1"/>
    </source>
</evidence>
<dbReference type="GO" id="GO:0071897">
    <property type="term" value="P:DNA biosynthetic process"/>
    <property type="evidence" value="ECO:0007669"/>
    <property type="project" value="UniProtKB-ARBA"/>
</dbReference>
<protein>
    <recommendedName>
        <fullName evidence="1">Reverse transcriptase domain-containing protein</fullName>
    </recommendedName>
</protein>
<dbReference type="PANTHER" id="PTHR19446">
    <property type="entry name" value="REVERSE TRANSCRIPTASES"/>
    <property type="match status" value="1"/>
</dbReference>
<gene>
    <name evidence="2" type="ORF">Pmani_001037</name>
</gene>
<keyword evidence="3" id="KW-1185">Reference proteome</keyword>
<dbReference type="EMBL" id="JAWZYT010000072">
    <property type="protein sequence ID" value="KAK4328561.1"/>
    <property type="molecule type" value="Genomic_DNA"/>
</dbReference>